<dbReference type="PANTHER" id="PTHR15337:SF11">
    <property type="entry name" value="THIOREDOXIN DOMAIN-CONTAINING PROTEIN"/>
    <property type="match status" value="1"/>
</dbReference>
<dbReference type="InterPro" id="IPR012336">
    <property type="entry name" value="Thioredoxin-like_fold"/>
</dbReference>
<dbReference type="PROSITE" id="PS51352">
    <property type="entry name" value="THIOREDOXIN_2"/>
    <property type="match status" value="1"/>
</dbReference>
<evidence type="ECO:0000313" key="3">
    <source>
        <dbReference type="EMBL" id="MDM5146932.1"/>
    </source>
</evidence>
<feature type="domain" description="Thioredoxin" evidence="2">
    <location>
        <begin position="7"/>
        <end position="166"/>
    </location>
</feature>
<sequence length="342" mass="39003">MNAHNFLSLQRLFAVIALFTVTIGGHADGRIIGTKNYDIPNWFKDSFLDINEDSAEAALAGRHLLVFFHLKDCPYCAKMLEDSFADGAANQIFSRSHFDIVDINIRGAREVTINGNTMTEKKYARYANVQYTPTLLFMAANGNTVLEINGYRSPPALRQALEYVHNGAYKTMSYNDYRVRDTSEPVYHLRDDPLFTKNDDLSVRHHPLMVLVEDNNCHGCNWLHDNILNLVDVREQMQQLTVARVDALSDAPLITPSGKKTTARQFAADLNLHYRPGVVFFDEMGAEIFRITGLLNHYHFREAVRYVTIGGRKAYPTYSAYLRERRRELLEAGENVDYSIPN</sequence>
<dbReference type="Gene3D" id="3.40.30.10">
    <property type="entry name" value="Glutaredoxin"/>
    <property type="match status" value="2"/>
</dbReference>
<evidence type="ECO:0000256" key="1">
    <source>
        <dbReference type="ARBA" id="ARBA00022729"/>
    </source>
</evidence>
<proteinExistence type="predicted"/>
<comment type="caution">
    <text evidence="3">The sequence shown here is derived from an EMBL/GenBank/DDBJ whole genome shotgun (WGS) entry which is preliminary data.</text>
</comment>
<keyword evidence="1" id="KW-0732">Signal</keyword>
<evidence type="ECO:0000259" key="2">
    <source>
        <dbReference type="PROSITE" id="PS51352"/>
    </source>
</evidence>
<dbReference type="Proteomes" id="UP001168167">
    <property type="component" value="Unassembled WGS sequence"/>
</dbReference>
<evidence type="ECO:0000313" key="4">
    <source>
        <dbReference type="Proteomes" id="UP001168167"/>
    </source>
</evidence>
<dbReference type="InterPro" id="IPR013766">
    <property type="entry name" value="Thioredoxin_domain"/>
</dbReference>
<dbReference type="EMBL" id="JANQAO010000001">
    <property type="protein sequence ID" value="MDM5146932.1"/>
    <property type="molecule type" value="Genomic_DNA"/>
</dbReference>
<protein>
    <submittedName>
        <fullName evidence="3">Thioredoxin fold domain-containing protein</fullName>
    </submittedName>
</protein>
<dbReference type="InterPro" id="IPR051099">
    <property type="entry name" value="AGR/TXD"/>
</dbReference>
<reference evidence="3" key="1">
    <citation type="submission" date="2022-08" db="EMBL/GenBank/DDBJ databases">
        <authorList>
            <person name="Dzunkova M."/>
            <person name="La Clair J."/>
            <person name="Tyml T."/>
            <person name="Doud D."/>
            <person name="Schulz F."/>
            <person name="Piquer S."/>
            <person name="Porcel Sanchis D."/>
            <person name="Osborn A."/>
            <person name="Robinson D."/>
            <person name="Louie K.B."/>
            <person name="Bowen B.P."/>
            <person name="Bowers R."/>
            <person name="Lee J."/>
            <person name="Arnau Llombart V."/>
            <person name="Diaz Villanueva W."/>
            <person name="Gosliner T."/>
            <person name="Northen T."/>
            <person name="Cheng J.-F."/>
            <person name="Burkart M.D."/>
            <person name="Woyke T."/>
        </authorList>
    </citation>
    <scope>NUCLEOTIDE SEQUENCE</scope>
    <source>
        <strain evidence="3">Df01</strain>
    </source>
</reference>
<keyword evidence="4" id="KW-1185">Reference proteome</keyword>
<accession>A0ABT7QJY1</accession>
<reference evidence="3" key="2">
    <citation type="journal article" date="2023" name="Microbiome">
        <title>Synthase-selected sorting approach identifies a beta-lactone synthase in a nudibranch symbiotic bacterium.</title>
        <authorList>
            <person name="Dzunkova M."/>
            <person name="La Clair J.J."/>
            <person name="Tyml T."/>
            <person name="Doud D."/>
            <person name="Schulz F."/>
            <person name="Piquer-Esteban S."/>
            <person name="Porcel Sanchis D."/>
            <person name="Osborn A."/>
            <person name="Robinson D."/>
            <person name="Louie K.B."/>
            <person name="Bowen B.P."/>
            <person name="Bowers R.M."/>
            <person name="Lee J."/>
            <person name="Arnau V."/>
            <person name="Diaz-Villanueva W."/>
            <person name="Stepanauskas R."/>
            <person name="Gosliner T."/>
            <person name="Date S.V."/>
            <person name="Northen T.R."/>
            <person name="Cheng J.F."/>
            <person name="Burkart M.D."/>
            <person name="Woyke T."/>
        </authorList>
    </citation>
    <scope>NUCLEOTIDE SEQUENCE</scope>
    <source>
        <strain evidence="3">Df01</strain>
    </source>
</reference>
<dbReference type="PANTHER" id="PTHR15337">
    <property type="entry name" value="ANTERIOR GRADIENT PROTEIN-RELATED"/>
    <property type="match status" value="1"/>
</dbReference>
<organism evidence="3 4">
    <name type="scientific">Candidatus Doriopsillibacter californiensis</name>
    <dbReference type="NCBI Taxonomy" id="2970740"/>
    <lineage>
        <taxon>Bacteria</taxon>
        <taxon>Pseudomonadati</taxon>
        <taxon>Pseudomonadota</taxon>
        <taxon>Gammaproteobacteria</taxon>
        <taxon>Candidatus Tethybacterales</taxon>
        <taxon>Candidatus Persebacteraceae</taxon>
        <taxon>Candidatus Doriopsillibacter</taxon>
    </lineage>
</organism>
<name>A0ABT7QJY1_9GAMM</name>
<dbReference type="InterPro" id="IPR036249">
    <property type="entry name" value="Thioredoxin-like_sf"/>
</dbReference>
<dbReference type="SUPFAM" id="SSF52833">
    <property type="entry name" value="Thioredoxin-like"/>
    <property type="match status" value="2"/>
</dbReference>
<gene>
    <name evidence="3" type="ORF">NQX30_00825</name>
</gene>
<dbReference type="Pfam" id="PF13098">
    <property type="entry name" value="Thioredoxin_2"/>
    <property type="match status" value="2"/>
</dbReference>